<keyword evidence="4" id="KW-0472">Membrane</keyword>
<accession>A0A2W5KQV0</accession>
<evidence type="ECO:0000313" key="7">
    <source>
        <dbReference type="Proteomes" id="UP000249046"/>
    </source>
</evidence>
<dbReference type="GO" id="GO:0016787">
    <property type="term" value="F:hydrolase activity"/>
    <property type="evidence" value="ECO:0007669"/>
    <property type="project" value="UniProtKB-UniRule"/>
</dbReference>
<dbReference type="Proteomes" id="UP000249046">
    <property type="component" value="Unassembled WGS sequence"/>
</dbReference>
<keyword evidence="4" id="KW-1133">Transmembrane helix</keyword>
<dbReference type="InterPro" id="IPR016035">
    <property type="entry name" value="Acyl_Trfase/lysoPLipase"/>
</dbReference>
<keyword evidence="2" id="KW-0378">Hydrolase</keyword>
<keyword evidence="4" id="KW-0812">Transmembrane</keyword>
<dbReference type="Pfam" id="PF01734">
    <property type="entry name" value="Patatin"/>
    <property type="match status" value="1"/>
</dbReference>
<dbReference type="PROSITE" id="PS51635">
    <property type="entry name" value="PNPLA"/>
    <property type="match status" value="1"/>
</dbReference>
<evidence type="ECO:0000256" key="3">
    <source>
        <dbReference type="SAM" id="MobiDB-lite"/>
    </source>
</evidence>
<feature type="transmembrane region" description="Helical" evidence="4">
    <location>
        <begin position="183"/>
        <end position="204"/>
    </location>
</feature>
<dbReference type="EMBL" id="QFPO01000003">
    <property type="protein sequence ID" value="PZQ18439.1"/>
    <property type="molecule type" value="Genomic_DNA"/>
</dbReference>
<comment type="caution">
    <text evidence="2">Lacks conserved residue(s) required for the propagation of feature annotation.</text>
</comment>
<protein>
    <submittedName>
        <fullName evidence="6">Patatin</fullName>
    </submittedName>
</protein>
<dbReference type="AlphaFoldDB" id="A0A2W5KQV0"/>
<sequence>MSRTAADVERADAAAPGADAFAPFARECDLVMKGGITSGVVYPLAIAEIARAFRLCSIGGTSAGAIAAAAAAAAELGRQRHRAGELADDPDGFAQLRALPDFLGGPAPSGAGTRLLALFKPAKRLRAVFEVFVDTLAVKGGGARIRRASFALVRRHPGIASIGALAGLLPLLALAFVPWRWSLLPLVAWVVAVACVLALLGVVVRMARRLFRELPAHGYGVCSGMPEPGDAHGEEALTVWMSDYFDRLAGQAAHAGAAKPLTFGDLRAHGIELRVMTTCLTLGRPFQVPFGDDVHVRENGRFLFRREDFAQLFPPRIVDWMVAHAPAQVGGVFREAALDGHLGLPAPDDLPVVVAVRMSLSFPLLLSAVPLYSVDFTRPGTSAGVLRRPERCWFTDGGVGSNFPIHFFDAPLSTRPTFGLDLGQAEPGSGDRPADRVRFPADNADALISPWRRWDESRGVGSVLGFLGTLFGVAKDWNHETLSNLPGFRDRIGLIRLSEREGGLNLTMEATVIEALTAYGRYAGQQFVVRFGDPACWPADARASPMNWENHQLIRLRLLLASMSEMLGRLETSAGTLDGTASDYARFFTDPVGPGSYRLRGLGRLDDDPLDGLPATQAGLAHWMLGQLRAIARRIAATIAARPAARAGAESPVDPQTRAPRPPPELKPRPRI</sequence>
<evidence type="ECO:0000256" key="4">
    <source>
        <dbReference type="SAM" id="Phobius"/>
    </source>
</evidence>
<evidence type="ECO:0000256" key="1">
    <source>
        <dbReference type="ARBA" id="ARBA00023098"/>
    </source>
</evidence>
<evidence type="ECO:0000313" key="6">
    <source>
        <dbReference type="EMBL" id="PZQ18439.1"/>
    </source>
</evidence>
<organism evidence="6 7">
    <name type="scientific">Rhodanobacter denitrificans</name>
    <dbReference type="NCBI Taxonomy" id="666685"/>
    <lineage>
        <taxon>Bacteria</taxon>
        <taxon>Pseudomonadati</taxon>
        <taxon>Pseudomonadota</taxon>
        <taxon>Gammaproteobacteria</taxon>
        <taxon>Lysobacterales</taxon>
        <taxon>Rhodanobacteraceae</taxon>
        <taxon>Rhodanobacter</taxon>
    </lineage>
</organism>
<comment type="caution">
    <text evidence="6">The sequence shown here is derived from an EMBL/GenBank/DDBJ whole genome shotgun (WGS) entry which is preliminary data.</text>
</comment>
<dbReference type="Gene3D" id="3.40.1090.10">
    <property type="entry name" value="Cytosolic phospholipase A2 catalytic domain"/>
    <property type="match status" value="1"/>
</dbReference>
<feature type="active site" description="Proton acceptor" evidence="2">
    <location>
        <position position="396"/>
    </location>
</feature>
<name>A0A2W5KQV0_9GAMM</name>
<reference evidence="6 7" key="1">
    <citation type="submission" date="2017-08" db="EMBL/GenBank/DDBJ databases">
        <title>Infants hospitalized years apart are colonized by the same room-sourced microbial strains.</title>
        <authorList>
            <person name="Brooks B."/>
            <person name="Olm M.R."/>
            <person name="Firek B.A."/>
            <person name="Baker R."/>
            <person name="Thomas B.C."/>
            <person name="Morowitz M.J."/>
            <person name="Banfield J.F."/>
        </authorList>
    </citation>
    <scope>NUCLEOTIDE SEQUENCE [LARGE SCALE GENOMIC DNA]</scope>
    <source>
        <strain evidence="6">S2_005_003_R2_42</strain>
    </source>
</reference>
<feature type="region of interest" description="Disordered" evidence="3">
    <location>
        <begin position="643"/>
        <end position="672"/>
    </location>
</feature>
<feature type="transmembrane region" description="Helical" evidence="4">
    <location>
        <begin position="156"/>
        <end position="177"/>
    </location>
</feature>
<feature type="short sequence motif" description="GXSXG" evidence="2">
    <location>
        <begin position="60"/>
        <end position="64"/>
    </location>
</feature>
<evidence type="ECO:0000256" key="2">
    <source>
        <dbReference type="PROSITE-ProRule" id="PRU01161"/>
    </source>
</evidence>
<gene>
    <name evidence="6" type="ORF">DI564_03810</name>
</gene>
<feature type="short sequence motif" description="DGA/G" evidence="2">
    <location>
        <begin position="396"/>
        <end position="398"/>
    </location>
</feature>
<keyword evidence="1 2" id="KW-0443">Lipid metabolism</keyword>
<dbReference type="GO" id="GO:0016042">
    <property type="term" value="P:lipid catabolic process"/>
    <property type="evidence" value="ECO:0007669"/>
    <property type="project" value="UniProtKB-UniRule"/>
</dbReference>
<dbReference type="InterPro" id="IPR002641">
    <property type="entry name" value="PNPLA_dom"/>
</dbReference>
<evidence type="ECO:0000259" key="5">
    <source>
        <dbReference type="PROSITE" id="PS51635"/>
    </source>
</evidence>
<feature type="domain" description="PNPLA" evidence="5">
    <location>
        <begin position="30"/>
        <end position="409"/>
    </location>
</feature>
<proteinExistence type="predicted"/>
<dbReference type="SUPFAM" id="SSF52151">
    <property type="entry name" value="FabD/lysophospholipase-like"/>
    <property type="match status" value="1"/>
</dbReference>
<keyword evidence="2" id="KW-0442">Lipid degradation</keyword>
<feature type="active site" description="Nucleophile" evidence="2">
    <location>
        <position position="62"/>
    </location>
</feature>